<evidence type="ECO:0000259" key="4">
    <source>
        <dbReference type="Pfam" id="PF00108"/>
    </source>
</evidence>
<dbReference type="Pfam" id="PF00108">
    <property type="entry name" value="Thiolase_N"/>
    <property type="match status" value="2"/>
</dbReference>
<dbReference type="PANTHER" id="PTHR18919">
    <property type="entry name" value="ACETYL-COA C-ACYLTRANSFERASE"/>
    <property type="match status" value="1"/>
</dbReference>
<dbReference type="Gene3D" id="3.40.47.10">
    <property type="match status" value="2"/>
</dbReference>
<accession>A0ABQ8I6P7</accession>
<organism evidence="5 6">
    <name type="scientific">Xanthoceras sorbifolium</name>
    <dbReference type="NCBI Taxonomy" id="99658"/>
    <lineage>
        <taxon>Eukaryota</taxon>
        <taxon>Viridiplantae</taxon>
        <taxon>Streptophyta</taxon>
        <taxon>Embryophyta</taxon>
        <taxon>Tracheophyta</taxon>
        <taxon>Spermatophyta</taxon>
        <taxon>Magnoliopsida</taxon>
        <taxon>eudicotyledons</taxon>
        <taxon>Gunneridae</taxon>
        <taxon>Pentapetalae</taxon>
        <taxon>rosids</taxon>
        <taxon>malvids</taxon>
        <taxon>Sapindales</taxon>
        <taxon>Sapindaceae</taxon>
        <taxon>Xanthoceroideae</taxon>
        <taxon>Xanthoceras</taxon>
    </lineage>
</organism>
<name>A0ABQ8I6P7_9ROSI</name>
<evidence type="ECO:0000256" key="1">
    <source>
        <dbReference type="ARBA" id="ARBA00010982"/>
    </source>
</evidence>
<feature type="domain" description="Thiolase N-terminal" evidence="4">
    <location>
        <begin position="314"/>
        <end position="394"/>
    </location>
</feature>
<proteinExistence type="inferred from homology"/>
<evidence type="ECO:0000256" key="3">
    <source>
        <dbReference type="ARBA" id="ARBA00023315"/>
    </source>
</evidence>
<protein>
    <recommendedName>
        <fullName evidence="4">Thiolase N-terminal domain-containing protein</fullName>
    </recommendedName>
</protein>
<dbReference type="PANTHER" id="PTHR18919:SF161">
    <property type="entry name" value="ACETYL-COA ACETYLTRANSFERASE 2"/>
    <property type="match status" value="1"/>
</dbReference>
<keyword evidence="3" id="KW-0012">Acyltransferase</keyword>
<evidence type="ECO:0000313" key="6">
    <source>
        <dbReference type="Proteomes" id="UP000827721"/>
    </source>
</evidence>
<evidence type="ECO:0000313" key="5">
    <source>
        <dbReference type="EMBL" id="KAH7572299.1"/>
    </source>
</evidence>
<comment type="caution">
    <text evidence="5">The sequence shown here is derived from an EMBL/GenBank/DDBJ whole genome shotgun (WGS) entry which is preliminary data.</text>
</comment>
<dbReference type="Proteomes" id="UP000827721">
    <property type="component" value="Unassembled WGS sequence"/>
</dbReference>
<reference evidence="5 6" key="1">
    <citation type="submission" date="2021-02" db="EMBL/GenBank/DDBJ databases">
        <title>Plant Genome Project.</title>
        <authorList>
            <person name="Zhang R.-G."/>
        </authorList>
    </citation>
    <scope>NUCLEOTIDE SEQUENCE [LARGE SCALE GENOMIC DNA]</scope>
    <source>
        <tissue evidence="5">Leaves</tissue>
    </source>
</reference>
<comment type="similarity">
    <text evidence="1">Belongs to the thiolase-like superfamily. Thiolase family.</text>
</comment>
<dbReference type="EMBL" id="JAFEMO010000004">
    <property type="protein sequence ID" value="KAH7572299.1"/>
    <property type="molecule type" value="Genomic_DNA"/>
</dbReference>
<dbReference type="InterPro" id="IPR020616">
    <property type="entry name" value="Thiolase_N"/>
</dbReference>
<gene>
    <name evidence="5" type="ORF">JRO89_XS04G0235600</name>
</gene>
<dbReference type="InterPro" id="IPR016039">
    <property type="entry name" value="Thiolase-like"/>
</dbReference>
<sequence>MSSPNSIGPWVPKEWHGMMDRLQVIVDTIELNVISEEEYLDLGGRLCIFVCLAVTVDEGEVHKFGKSDGLQQNLRHDFKEKRKYLEMRIVTLSEAIDEQGRSRFSQSPNIRCSDIYLGMEHVYRSKILGRSKGSRLGHDSLLMECSNKDYGMFAMIAPQERDQHSITREDQDNYAVHSFKRCIAAEDAGAFAWEITPVEVSGGIRRPSTVVDKDEGLRKFDPAKLRKVRPSFKETGGTVTAGNASSISGGAAALVLVSGETALKHGLQVIAKITAYADAAFGEQRPNIRWSDIYPGKENMSNTLKYFAEARKGEDQDNYAYHSFEHGIASLMLVEVSWGRRRPSTVVDKDEGLRKFDPAKLRKVPPSFKDTRGIVTVGNASSISDGVAALVLVTGEATHLSIVFKSLQRSQLMPTLPRLCCPFFRWLNDEVFFAASETIDQQGRSRSTKSNHKVENMSSAPKYLAEARGLDLDMILCCDNPFGCSAFNVHYQLSSVDEKAYELEMFAIGFTSVANTGCKEMMLLDGCFLNESSRNFPFAYANFNTDCVVHMMKSSLHLLKVKQLICKENLDPECEQRLLHIINKLEDEFVEMMCLMDSFINELLCKYAIWIGFLFL</sequence>
<dbReference type="SUPFAM" id="SSF53901">
    <property type="entry name" value="Thiolase-like"/>
    <property type="match status" value="2"/>
</dbReference>
<feature type="domain" description="Thiolase N-terminal" evidence="4">
    <location>
        <begin position="138"/>
        <end position="259"/>
    </location>
</feature>
<keyword evidence="6" id="KW-1185">Reference proteome</keyword>
<keyword evidence="2" id="KW-0808">Transferase</keyword>
<evidence type="ECO:0000256" key="2">
    <source>
        <dbReference type="ARBA" id="ARBA00022679"/>
    </source>
</evidence>